<comment type="caution">
    <text evidence="12">The sequence shown here is derived from an EMBL/GenBank/DDBJ whole genome shotgun (WGS) entry which is preliminary data.</text>
</comment>
<evidence type="ECO:0000256" key="6">
    <source>
        <dbReference type="ARBA" id="ARBA00023136"/>
    </source>
</evidence>
<dbReference type="SMART" id="SM01381">
    <property type="entry name" value="7TM_GPCR_Srsx"/>
    <property type="match status" value="1"/>
</dbReference>
<feature type="domain" description="G-protein coupled receptors family 1 profile" evidence="11">
    <location>
        <begin position="35"/>
        <end position="294"/>
    </location>
</feature>
<dbReference type="GO" id="GO:0005886">
    <property type="term" value="C:plasma membrane"/>
    <property type="evidence" value="ECO:0007669"/>
    <property type="project" value="UniProtKB-SubCell"/>
</dbReference>
<organism evidence="12 13">
    <name type="scientific">Holothuria leucospilota</name>
    <name type="common">Black long sea cucumber</name>
    <name type="synonym">Mertensiothuria leucospilota</name>
    <dbReference type="NCBI Taxonomy" id="206669"/>
    <lineage>
        <taxon>Eukaryota</taxon>
        <taxon>Metazoa</taxon>
        <taxon>Echinodermata</taxon>
        <taxon>Eleutherozoa</taxon>
        <taxon>Echinozoa</taxon>
        <taxon>Holothuroidea</taxon>
        <taxon>Aspidochirotacea</taxon>
        <taxon>Aspidochirotida</taxon>
        <taxon>Holothuriidae</taxon>
        <taxon>Holothuria</taxon>
    </lineage>
</organism>
<proteinExistence type="inferred from homology"/>
<evidence type="ECO:0000256" key="2">
    <source>
        <dbReference type="ARBA" id="ARBA00022475"/>
    </source>
</evidence>
<dbReference type="SUPFAM" id="SSF81321">
    <property type="entry name" value="Family A G protein-coupled receptor-like"/>
    <property type="match status" value="1"/>
</dbReference>
<evidence type="ECO:0000259" key="11">
    <source>
        <dbReference type="PROSITE" id="PS50262"/>
    </source>
</evidence>
<keyword evidence="3 9" id="KW-0812">Transmembrane</keyword>
<keyword evidence="6 10" id="KW-0472">Membrane</keyword>
<dbReference type="PROSITE" id="PS50262">
    <property type="entry name" value="G_PROTEIN_RECEP_F1_2"/>
    <property type="match status" value="1"/>
</dbReference>
<feature type="transmembrane region" description="Helical" evidence="10">
    <location>
        <begin position="56"/>
        <end position="82"/>
    </location>
</feature>
<accession>A0A9Q1CCM9</accession>
<dbReference type="InterPro" id="IPR050569">
    <property type="entry name" value="TAAR"/>
</dbReference>
<evidence type="ECO:0000256" key="8">
    <source>
        <dbReference type="ARBA" id="ARBA00023224"/>
    </source>
</evidence>
<reference evidence="12" key="1">
    <citation type="submission" date="2021-10" db="EMBL/GenBank/DDBJ databases">
        <title>Tropical sea cucumber genome reveals ecological adaptation and Cuvierian tubules defense mechanism.</title>
        <authorList>
            <person name="Chen T."/>
        </authorList>
    </citation>
    <scope>NUCLEOTIDE SEQUENCE</scope>
    <source>
        <strain evidence="12">Nanhai2018</strain>
        <tissue evidence="12">Muscle</tissue>
    </source>
</reference>
<feature type="transmembrane region" description="Helical" evidence="10">
    <location>
        <begin position="135"/>
        <end position="157"/>
    </location>
</feature>
<dbReference type="PANTHER" id="PTHR24249:SF414">
    <property type="entry name" value="LP14436P"/>
    <property type="match status" value="1"/>
</dbReference>
<evidence type="ECO:0000313" key="13">
    <source>
        <dbReference type="Proteomes" id="UP001152320"/>
    </source>
</evidence>
<dbReference type="Pfam" id="PF00001">
    <property type="entry name" value="7tm_1"/>
    <property type="match status" value="1"/>
</dbReference>
<evidence type="ECO:0000256" key="9">
    <source>
        <dbReference type="RuleBase" id="RU000688"/>
    </source>
</evidence>
<dbReference type="AlphaFoldDB" id="A0A9Q1CCM9"/>
<dbReference type="PROSITE" id="PS00237">
    <property type="entry name" value="G_PROTEIN_RECEP_F1_1"/>
    <property type="match status" value="1"/>
</dbReference>
<name>A0A9Q1CCM9_HOLLE</name>
<dbReference type="GO" id="GO:0004930">
    <property type="term" value="F:G protein-coupled receptor activity"/>
    <property type="evidence" value="ECO:0007669"/>
    <property type="project" value="UniProtKB-KW"/>
</dbReference>
<evidence type="ECO:0000313" key="12">
    <source>
        <dbReference type="EMBL" id="KAJ8042230.1"/>
    </source>
</evidence>
<dbReference type="InterPro" id="IPR000276">
    <property type="entry name" value="GPCR_Rhodpsn"/>
</dbReference>
<keyword evidence="13" id="KW-1185">Reference proteome</keyword>
<dbReference type="Proteomes" id="UP001152320">
    <property type="component" value="Chromosome 5"/>
</dbReference>
<dbReference type="PANTHER" id="PTHR24249">
    <property type="entry name" value="HISTAMINE RECEPTOR-RELATED G-PROTEIN COUPLED RECEPTOR"/>
    <property type="match status" value="1"/>
</dbReference>
<comment type="subcellular location">
    <subcellularLocation>
        <location evidence="1">Cell membrane</location>
        <topology evidence="1">Multi-pass membrane protein</topology>
    </subcellularLocation>
</comment>
<evidence type="ECO:0000256" key="7">
    <source>
        <dbReference type="ARBA" id="ARBA00023170"/>
    </source>
</evidence>
<keyword evidence="4 10" id="KW-1133">Transmembrane helix</keyword>
<dbReference type="Gene3D" id="1.20.1070.10">
    <property type="entry name" value="Rhodopsin 7-helix transmembrane proteins"/>
    <property type="match status" value="1"/>
</dbReference>
<feature type="transmembrane region" description="Helical" evidence="10">
    <location>
        <begin position="94"/>
        <end position="115"/>
    </location>
</feature>
<dbReference type="InterPro" id="IPR017452">
    <property type="entry name" value="GPCR_Rhodpsn_7TM"/>
</dbReference>
<dbReference type="PRINTS" id="PR00237">
    <property type="entry name" value="GPCRRHODOPSN"/>
</dbReference>
<evidence type="ECO:0000256" key="3">
    <source>
        <dbReference type="ARBA" id="ARBA00022692"/>
    </source>
</evidence>
<feature type="transmembrane region" description="Helical" evidence="10">
    <location>
        <begin position="237"/>
        <end position="255"/>
    </location>
</feature>
<keyword evidence="8 9" id="KW-0807">Transducer</keyword>
<keyword evidence="2" id="KW-1003">Cell membrane</keyword>
<evidence type="ECO:0000256" key="10">
    <source>
        <dbReference type="SAM" id="Phobius"/>
    </source>
</evidence>
<dbReference type="EMBL" id="JAIZAY010000005">
    <property type="protein sequence ID" value="KAJ8042230.1"/>
    <property type="molecule type" value="Genomic_DNA"/>
</dbReference>
<keyword evidence="7 9" id="KW-0675">Receptor</keyword>
<sequence>MNVTSYQDVELRIGLIPFCAYILAHSVIFVLTLFGNFVVILTTFSKRIARNPSSVFLCSLAVTDMLTGIIALPTTLFARVLISPLTCLARTRTLFFTPAFLFSCVSVGHLVALTVDRFIAISFPLKYIRIMTMRACKFIILTAWTVGIIIGVIPALGGLQYPFQWVCGTVNYNAGVVTVHSIILAGFTPVIMSILLLFYFRIFMVANRHLKEVSMRRKVGMDAAKVQQLESKSRMKVTVTAVLVVLMYAVCWIPVSVKAIIEVYLEPSEQTQFLYQTATEYLGFSNSFVNPIIYALRNDEYKNTYKRVFKSVCPFTWGQSSNHPSGTVNLSNMSKTDPVITVGSSLRTSSLHE</sequence>
<evidence type="ECO:0000256" key="4">
    <source>
        <dbReference type="ARBA" id="ARBA00022989"/>
    </source>
</evidence>
<feature type="transmembrane region" description="Helical" evidence="10">
    <location>
        <begin position="177"/>
        <end position="200"/>
    </location>
</feature>
<evidence type="ECO:0000256" key="1">
    <source>
        <dbReference type="ARBA" id="ARBA00004651"/>
    </source>
</evidence>
<gene>
    <name evidence="12" type="ORF">HOLleu_13237</name>
</gene>
<feature type="transmembrane region" description="Helical" evidence="10">
    <location>
        <begin position="20"/>
        <end position="44"/>
    </location>
</feature>
<evidence type="ECO:0000256" key="5">
    <source>
        <dbReference type="ARBA" id="ARBA00023040"/>
    </source>
</evidence>
<dbReference type="OrthoDB" id="10042731at2759"/>
<protein>
    <submittedName>
        <fullName evidence="12">Adenosine receptor A2a</fullName>
    </submittedName>
</protein>
<dbReference type="CDD" id="cd00637">
    <property type="entry name" value="7tm_classA_rhodopsin-like"/>
    <property type="match status" value="1"/>
</dbReference>
<keyword evidence="5 9" id="KW-0297">G-protein coupled receptor</keyword>
<comment type="similarity">
    <text evidence="9">Belongs to the G-protein coupled receptor 1 family.</text>
</comment>